<evidence type="ECO:0000313" key="2">
    <source>
        <dbReference type="EMBL" id="KTD87306.1"/>
    </source>
</evidence>
<proteinExistence type="predicted"/>
<keyword evidence="1" id="KW-1133">Transmembrane helix</keyword>
<dbReference type="RefSeq" id="WP_060622831.1">
    <property type="nucleotide sequence ID" value="NZ_LCZJ02000018.1"/>
</dbReference>
<gene>
    <name evidence="2" type="ORF">UQ64_10780</name>
</gene>
<evidence type="ECO:0000256" key="1">
    <source>
        <dbReference type="SAM" id="Phobius"/>
    </source>
</evidence>
<feature type="transmembrane region" description="Helical" evidence="1">
    <location>
        <begin position="230"/>
        <end position="247"/>
    </location>
</feature>
<dbReference type="EMBL" id="LCZJ02000018">
    <property type="protein sequence ID" value="KTD87306.1"/>
    <property type="molecule type" value="Genomic_DNA"/>
</dbReference>
<comment type="caution">
    <text evidence="2">The sequence shown here is derived from an EMBL/GenBank/DDBJ whole genome shotgun (WGS) entry which is preliminary data.</text>
</comment>
<feature type="transmembrane region" description="Helical" evidence="1">
    <location>
        <begin position="178"/>
        <end position="199"/>
    </location>
</feature>
<sequence>MKLIENYIYEVTRRLPEQNREDIALELRSTIEDMLPDDYDEKEVKAVLTKLGNPAILASEYRDQPMYLIGPRYFDLYVTLLKMIIPIAVVVSLIALVADYLIGYSGDKTVADIVTAVISTGIGTFLEVGIQVFFWITVVFAIIERADKGKEGHPLTTKLRKWTPDDLKDIALVHKKKAITSFEVFGSLLWIAIWATVYFNAEHLIRVYRGGEGAHNFVAPVFNQHVLLDYWPIIFIVIGLEVALTIYKLIKRQWTRELALCNTGLELLVLIVFAIILINPNVFNQEFINYMSNLLTTSANQFETGLVGGGIACLILVAVLNIYEGFRKARI</sequence>
<accession>A0A0W1B144</accession>
<dbReference type="AlphaFoldDB" id="A0A0W1B144"/>
<feature type="transmembrane region" description="Helical" evidence="1">
    <location>
        <begin position="122"/>
        <end position="143"/>
    </location>
</feature>
<feature type="transmembrane region" description="Helical" evidence="1">
    <location>
        <begin position="259"/>
        <end position="282"/>
    </location>
</feature>
<organism evidence="2 3">
    <name type="scientific">Paenibacillus etheri</name>
    <dbReference type="NCBI Taxonomy" id="1306852"/>
    <lineage>
        <taxon>Bacteria</taxon>
        <taxon>Bacillati</taxon>
        <taxon>Bacillota</taxon>
        <taxon>Bacilli</taxon>
        <taxon>Bacillales</taxon>
        <taxon>Paenibacillaceae</taxon>
        <taxon>Paenibacillus</taxon>
    </lineage>
</organism>
<name>A0A0W1B144_9BACL</name>
<reference evidence="2 3" key="1">
    <citation type="journal article" date="2015" name="Int. Biodeterior. Biodegradation">
        <title>Physiological and genetic screening methods for the isolation of methyl tert-butyl ether-degrading bacteria for bioremediation purposes.</title>
        <authorList>
            <person name="Guisado I.M."/>
            <person name="Purswani J."/>
            <person name="Gonzalez Lopez J."/>
            <person name="Pozo C."/>
        </authorList>
    </citation>
    <scope>NUCLEOTIDE SEQUENCE [LARGE SCALE GENOMIC DNA]</scope>
    <source>
        <strain evidence="2 3">SH7</strain>
    </source>
</reference>
<protein>
    <submittedName>
        <fullName evidence="2">Uncharacterized protein</fullName>
    </submittedName>
</protein>
<dbReference type="OrthoDB" id="116789at2"/>
<keyword evidence="3" id="KW-1185">Reference proteome</keyword>
<feature type="transmembrane region" description="Helical" evidence="1">
    <location>
        <begin position="76"/>
        <end position="102"/>
    </location>
</feature>
<dbReference type="Proteomes" id="UP000054709">
    <property type="component" value="Unassembled WGS sequence"/>
</dbReference>
<keyword evidence="1" id="KW-0472">Membrane</keyword>
<dbReference type="Pfam" id="PF22564">
    <property type="entry name" value="HAAS"/>
    <property type="match status" value="1"/>
</dbReference>
<keyword evidence="1" id="KW-0812">Transmembrane</keyword>
<evidence type="ECO:0000313" key="3">
    <source>
        <dbReference type="Proteomes" id="UP000054709"/>
    </source>
</evidence>
<feature type="transmembrane region" description="Helical" evidence="1">
    <location>
        <begin position="302"/>
        <end position="323"/>
    </location>
</feature>